<keyword evidence="6" id="KW-0865">Zymogen</keyword>
<dbReference type="AlphaFoldDB" id="A0A6A6BH94"/>
<gene>
    <name evidence="8" type="ORF">K452DRAFT_297243</name>
</gene>
<organism evidence="8 9">
    <name type="scientific">Aplosporella prunicola CBS 121167</name>
    <dbReference type="NCBI Taxonomy" id="1176127"/>
    <lineage>
        <taxon>Eukaryota</taxon>
        <taxon>Fungi</taxon>
        <taxon>Dikarya</taxon>
        <taxon>Ascomycota</taxon>
        <taxon>Pezizomycotina</taxon>
        <taxon>Dothideomycetes</taxon>
        <taxon>Dothideomycetes incertae sedis</taxon>
        <taxon>Botryosphaeriales</taxon>
        <taxon>Aplosporellaceae</taxon>
        <taxon>Aplosporella</taxon>
    </lineage>
</organism>
<evidence type="ECO:0000256" key="3">
    <source>
        <dbReference type="ARBA" id="ARBA00022729"/>
    </source>
</evidence>
<dbReference type="InterPro" id="IPR021109">
    <property type="entry name" value="Peptidase_aspartic_dom_sf"/>
</dbReference>
<feature type="domain" description="Peptidase A1" evidence="7">
    <location>
        <begin position="31"/>
        <end position="392"/>
    </location>
</feature>
<accession>A0A6A6BH94</accession>
<dbReference type="GO" id="GO:0006508">
    <property type="term" value="P:proteolysis"/>
    <property type="evidence" value="ECO:0007669"/>
    <property type="project" value="UniProtKB-KW"/>
</dbReference>
<dbReference type="PANTHER" id="PTHR47965:SF12">
    <property type="entry name" value="ASPARTIC PROTEINASE 3-RELATED"/>
    <property type="match status" value="1"/>
</dbReference>
<evidence type="ECO:0000256" key="5">
    <source>
        <dbReference type="ARBA" id="ARBA00022801"/>
    </source>
</evidence>
<dbReference type="GeneID" id="54299498"/>
<name>A0A6A6BH94_9PEZI</name>
<evidence type="ECO:0000256" key="6">
    <source>
        <dbReference type="ARBA" id="ARBA00023145"/>
    </source>
</evidence>
<dbReference type="Proteomes" id="UP000799438">
    <property type="component" value="Unassembled WGS sequence"/>
</dbReference>
<keyword evidence="5" id="KW-0378">Hydrolase</keyword>
<evidence type="ECO:0000256" key="2">
    <source>
        <dbReference type="ARBA" id="ARBA00022670"/>
    </source>
</evidence>
<dbReference type="PROSITE" id="PS51767">
    <property type="entry name" value="PEPTIDASE_A1"/>
    <property type="match status" value="1"/>
</dbReference>
<evidence type="ECO:0000256" key="4">
    <source>
        <dbReference type="ARBA" id="ARBA00022750"/>
    </source>
</evidence>
<dbReference type="InterPro" id="IPR033121">
    <property type="entry name" value="PEPTIDASE_A1"/>
</dbReference>
<evidence type="ECO:0000256" key="1">
    <source>
        <dbReference type="ARBA" id="ARBA00007447"/>
    </source>
</evidence>
<dbReference type="InterPro" id="IPR001461">
    <property type="entry name" value="Aspartic_peptidase_A1"/>
</dbReference>
<dbReference type="OrthoDB" id="771136at2759"/>
<dbReference type="EMBL" id="ML995482">
    <property type="protein sequence ID" value="KAF2143519.1"/>
    <property type="molecule type" value="Genomic_DNA"/>
</dbReference>
<proteinExistence type="inferred from homology"/>
<dbReference type="GO" id="GO:0031505">
    <property type="term" value="P:fungal-type cell wall organization"/>
    <property type="evidence" value="ECO:0007669"/>
    <property type="project" value="TreeGrafter"/>
</dbReference>
<dbReference type="Pfam" id="PF00026">
    <property type="entry name" value="Asp"/>
    <property type="match status" value="1"/>
</dbReference>
<dbReference type="SUPFAM" id="SSF50630">
    <property type="entry name" value="Acid proteases"/>
    <property type="match status" value="1"/>
</dbReference>
<comment type="similarity">
    <text evidence="1">Belongs to the peptidase A1 family.</text>
</comment>
<keyword evidence="3" id="KW-0732">Signal</keyword>
<dbReference type="InterPro" id="IPR034164">
    <property type="entry name" value="Pepsin-like_dom"/>
</dbReference>
<keyword evidence="2" id="KW-0645">Protease</keyword>
<dbReference type="GO" id="GO:0009277">
    <property type="term" value="C:fungal-type cell wall"/>
    <property type="evidence" value="ECO:0007669"/>
    <property type="project" value="TreeGrafter"/>
</dbReference>
<dbReference type="Gene3D" id="2.40.70.10">
    <property type="entry name" value="Acid Proteases"/>
    <property type="match status" value="2"/>
</dbReference>
<keyword evidence="9" id="KW-1185">Reference proteome</keyword>
<dbReference type="GO" id="GO:0005576">
    <property type="term" value="C:extracellular region"/>
    <property type="evidence" value="ECO:0007669"/>
    <property type="project" value="TreeGrafter"/>
</dbReference>
<keyword evidence="4" id="KW-0064">Aspartyl protease</keyword>
<reference evidence="8" key="1">
    <citation type="journal article" date="2020" name="Stud. Mycol.">
        <title>101 Dothideomycetes genomes: a test case for predicting lifestyles and emergence of pathogens.</title>
        <authorList>
            <person name="Haridas S."/>
            <person name="Albert R."/>
            <person name="Binder M."/>
            <person name="Bloem J."/>
            <person name="Labutti K."/>
            <person name="Salamov A."/>
            <person name="Andreopoulos B."/>
            <person name="Baker S."/>
            <person name="Barry K."/>
            <person name="Bills G."/>
            <person name="Bluhm B."/>
            <person name="Cannon C."/>
            <person name="Castanera R."/>
            <person name="Culley D."/>
            <person name="Daum C."/>
            <person name="Ezra D."/>
            <person name="Gonzalez J."/>
            <person name="Henrissat B."/>
            <person name="Kuo A."/>
            <person name="Liang C."/>
            <person name="Lipzen A."/>
            <person name="Lutzoni F."/>
            <person name="Magnuson J."/>
            <person name="Mondo S."/>
            <person name="Nolan M."/>
            <person name="Ohm R."/>
            <person name="Pangilinan J."/>
            <person name="Park H.-J."/>
            <person name="Ramirez L."/>
            <person name="Alfaro M."/>
            <person name="Sun H."/>
            <person name="Tritt A."/>
            <person name="Yoshinaga Y."/>
            <person name="Zwiers L.-H."/>
            <person name="Turgeon B."/>
            <person name="Goodwin S."/>
            <person name="Spatafora J."/>
            <person name="Crous P."/>
            <person name="Grigoriev I."/>
        </authorList>
    </citation>
    <scope>NUCLEOTIDE SEQUENCE</scope>
    <source>
        <strain evidence="8">CBS 121167</strain>
    </source>
</reference>
<dbReference type="RefSeq" id="XP_033399231.1">
    <property type="nucleotide sequence ID" value="XM_033542001.1"/>
</dbReference>
<evidence type="ECO:0000259" key="7">
    <source>
        <dbReference type="PROSITE" id="PS51767"/>
    </source>
</evidence>
<dbReference type="CDD" id="cd05471">
    <property type="entry name" value="pepsin_like"/>
    <property type="match status" value="1"/>
</dbReference>
<evidence type="ECO:0000313" key="9">
    <source>
        <dbReference type="Proteomes" id="UP000799438"/>
    </source>
</evidence>
<evidence type="ECO:0000313" key="8">
    <source>
        <dbReference type="EMBL" id="KAF2143519.1"/>
    </source>
</evidence>
<dbReference type="PANTHER" id="PTHR47965">
    <property type="entry name" value="ASPARTYL PROTEASE-RELATED"/>
    <property type="match status" value="1"/>
</dbReference>
<sequence length="421" mass="43857">MLAWLLLPGLTAAASLPMLPLNYKYGGYPKISADIKLGEPAQHVIETVVDLGSADFWVYGPNATIFYGSPYLGVEGPCNVTAEPYFNYPESSTASAPDNNSRSYSYGGHSKIVSAYYSINDTLSFATASYPSLPNTRVELSNKTLLRQRADVCTGIEYEKAILGLAAYSASTGGPNLRRDLVDSGRVPSSALSLWFDAPPADVKSTYRGSALFGGVPKDKYAGPLVSVQTSASQNDGLYYLAAPTFTVTPPNGTAKKELPYDKAATQACLVDSGTGTENLPFEAAALYAALGLIEFQGRPAFNAPCAAIPANLTLDYAFPAASNGNKTVTVRVPLRSYARGISDAFSDGSVCGLSFTLGSVGSCVLGAPFFTAAFLALSDEGEGGKTEVALAQGGVSNGAEEGAVGEVVVVGRGEGLPVDF</sequence>
<dbReference type="GO" id="GO:0004190">
    <property type="term" value="F:aspartic-type endopeptidase activity"/>
    <property type="evidence" value="ECO:0007669"/>
    <property type="project" value="UniProtKB-KW"/>
</dbReference>
<protein>
    <recommendedName>
        <fullName evidence="7">Peptidase A1 domain-containing protein</fullName>
    </recommendedName>
</protein>